<evidence type="ECO:0000313" key="1">
    <source>
        <dbReference type="EMBL" id="OBJ43848.1"/>
    </source>
</evidence>
<reference evidence="2" key="1">
    <citation type="submission" date="2016-06" db="EMBL/GenBank/DDBJ databases">
        <authorList>
            <person name="Sutton G."/>
            <person name="Brinkac L."/>
            <person name="Sanka R."/>
            <person name="Adams M."/>
            <person name="Lau E."/>
            <person name="Garcia-Basteiro A."/>
            <person name="Lopez-Varela E."/>
            <person name="Palencia S."/>
        </authorList>
    </citation>
    <scope>NUCLEOTIDE SEQUENCE [LARGE SCALE GENOMIC DNA]</scope>
    <source>
        <strain evidence="2">1127319.6</strain>
    </source>
</reference>
<comment type="caution">
    <text evidence="1">The sequence shown here is derived from an EMBL/GenBank/DDBJ whole genome shotgun (WGS) entry which is preliminary data.</text>
</comment>
<dbReference type="STRING" id="56689.GCA_001291445_01112"/>
<dbReference type="Proteomes" id="UP000093898">
    <property type="component" value="Unassembled WGS sequence"/>
</dbReference>
<evidence type="ECO:0000313" key="2">
    <source>
        <dbReference type="Proteomes" id="UP000093898"/>
    </source>
</evidence>
<gene>
    <name evidence="1" type="ORF">A5630_17955</name>
</gene>
<accession>A0A1A3H8B6</accession>
<dbReference type="EMBL" id="LZLC01000072">
    <property type="protein sequence ID" value="OBJ43848.1"/>
    <property type="molecule type" value="Genomic_DNA"/>
</dbReference>
<name>A0A1A3H8B6_MYCMU</name>
<dbReference type="RefSeq" id="WP_064980057.1">
    <property type="nucleotide sequence ID" value="NZ_LZLC01000072.1"/>
</dbReference>
<sequence>MNKLIQAAAVTATVIGMELAGVSGAAQALADPEDEDIIADQLCPFRNVIDRLGGDDQCDPGFDNGDNNGGGLFYNNGMPCDSVAFQNPACNPTVNVNVNHEGEVTHNVNVNGEPPR</sequence>
<dbReference type="OrthoDB" id="4763700at2"/>
<dbReference type="AlphaFoldDB" id="A0A1A3H8B6"/>
<proteinExistence type="predicted"/>
<organism evidence="1 2">
    <name type="scientific">Mycolicibacterium mucogenicum</name>
    <name type="common">Mycobacterium mucogenicum</name>
    <dbReference type="NCBI Taxonomy" id="56689"/>
    <lineage>
        <taxon>Bacteria</taxon>
        <taxon>Bacillati</taxon>
        <taxon>Actinomycetota</taxon>
        <taxon>Actinomycetes</taxon>
        <taxon>Mycobacteriales</taxon>
        <taxon>Mycobacteriaceae</taxon>
        <taxon>Mycolicibacterium</taxon>
    </lineage>
</organism>
<protein>
    <submittedName>
        <fullName evidence="1">Uncharacterized protein</fullName>
    </submittedName>
</protein>